<keyword evidence="9" id="KW-0342">GTP-binding</keyword>
<dbReference type="GO" id="GO:0005525">
    <property type="term" value="F:GTP binding"/>
    <property type="evidence" value="ECO:0007669"/>
    <property type="project" value="UniProtKB-KW"/>
</dbReference>
<keyword evidence="8" id="KW-0648">Protein biosynthesis</keyword>
<dbReference type="Gene3D" id="2.40.30.10">
    <property type="entry name" value="Translation factors"/>
    <property type="match status" value="2"/>
</dbReference>
<feature type="compositionally biased region" description="Polar residues" evidence="11">
    <location>
        <begin position="221"/>
        <end position="245"/>
    </location>
</feature>
<dbReference type="InterPro" id="IPR000795">
    <property type="entry name" value="T_Tr_GTP-bd_dom"/>
</dbReference>
<dbReference type="InterPro" id="IPR054696">
    <property type="entry name" value="GTP-eEF1A_C"/>
</dbReference>
<dbReference type="InterPro" id="IPR004161">
    <property type="entry name" value="EFTu-like_2"/>
</dbReference>
<dbReference type="SUPFAM" id="SSF50465">
    <property type="entry name" value="EF-Tu/eEF-1alpha/eIF2-gamma C-terminal domain"/>
    <property type="match status" value="1"/>
</dbReference>
<evidence type="ECO:0000256" key="4">
    <source>
        <dbReference type="ARBA" id="ARBA00022553"/>
    </source>
</evidence>
<evidence type="ECO:0000256" key="2">
    <source>
        <dbReference type="ARBA" id="ARBA00007249"/>
    </source>
</evidence>
<dbReference type="Pfam" id="PF00009">
    <property type="entry name" value="GTP_EFTU"/>
    <property type="match status" value="1"/>
</dbReference>
<feature type="region of interest" description="Disordered" evidence="11">
    <location>
        <begin position="58"/>
        <end position="81"/>
    </location>
</feature>
<dbReference type="SUPFAM" id="SSF52540">
    <property type="entry name" value="P-loop containing nucleoside triphosphate hydrolases"/>
    <property type="match status" value="1"/>
</dbReference>
<dbReference type="GO" id="GO:0006417">
    <property type="term" value="P:regulation of translation"/>
    <property type="evidence" value="ECO:0007669"/>
    <property type="project" value="UniProtKB-KW"/>
</dbReference>
<dbReference type="Gene3D" id="3.40.50.300">
    <property type="entry name" value="P-loop containing nucleotide triphosphate hydrolases"/>
    <property type="match status" value="1"/>
</dbReference>
<dbReference type="InterPro" id="IPR027417">
    <property type="entry name" value="P-loop_NTPase"/>
</dbReference>
<evidence type="ECO:0000256" key="10">
    <source>
        <dbReference type="ARBA" id="ARBA00049117"/>
    </source>
</evidence>
<comment type="catalytic activity">
    <reaction evidence="10">
        <text>GTP + H2O = GDP + phosphate + H(+)</text>
        <dbReference type="Rhea" id="RHEA:19669"/>
        <dbReference type="ChEBI" id="CHEBI:15377"/>
        <dbReference type="ChEBI" id="CHEBI:15378"/>
        <dbReference type="ChEBI" id="CHEBI:37565"/>
        <dbReference type="ChEBI" id="CHEBI:43474"/>
        <dbReference type="ChEBI" id="CHEBI:58189"/>
    </reaction>
    <physiologicalReaction direction="left-to-right" evidence="10">
        <dbReference type="Rhea" id="RHEA:19670"/>
    </physiologicalReaction>
</comment>
<evidence type="ECO:0000256" key="5">
    <source>
        <dbReference type="ARBA" id="ARBA00022741"/>
    </source>
</evidence>
<proteinExistence type="inferred from homology"/>
<feature type="compositionally biased region" description="Acidic residues" evidence="11">
    <location>
        <begin position="66"/>
        <end position="75"/>
    </location>
</feature>
<feature type="domain" description="Tr-type G" evidence="12">
    <location>
        <begin position="278"/>
        <end position="505"/>
    </location>
</feature>
<dbReference type="FunFam" id="2.40.30.10:FF:000020">
    <property type="entry name" value="Translation elongation factor EF-1"/>
    <property type="match status" value="1"/>
</dbReference>
<dbReference type="CDD" id="cd16267">
    <property type="entry name" value="HBS1-like_II"/>
    <property type="match status" value="1"/>
</dbReference>
<evidence type="ECO:0000256" key="9">
    <source>
        <dbReference type="ARBA" id="ARBA00023134"/>
    </source>
</evidence>
<keyword evidence="13" id="KW-0251">Elongation factor</keyword>
<dbReference type="CDD" id="cd01883">
    <property type="entry name" value="EF1_alpha"/>
    <property type="match status" value="1"/>
</dbReference>
<evidence type="ECO:0000256" key="3">
    <source>
        <dbReference type="ARBA" id="ARBA00022490"/>
    </source>
</evidence>
<dbReference type="FunFam" id="2.40.30.10:FF:000070">
    <property type="entry name" value="Translation elongation factor EF-1 subunit"/>
    <property type="match status" value="1"/>
</dbReference>
<feature type="region of interest" description="Disordered" evidence="11">
    <location>
        <begin position="208"/>
        <end position="275"/>
    </location>
</feature>
<dbReference type="SUPFAM" id="SSF50447">
    <property type="entry name" value="Translation proteins"/>
    <property type="match status" value="1"/>
</dbReference>
<organism evidence="13">
    <name type="scientific">Xenopsylla cheopis</name>
    <name type="common">Oriental rat flea</name>
    <name type="synonym">Pulex cheopis</name>
    <dbReference type="NCBI Taxonomy" id="163159"/>
    <lineage>
        <taxon>Eukaryota</taxon>
        <taxon>Metazoa</taxon>
        <taxon>Ecdysozoa</taxon>
        <taxon>Arthropoda</taxon>
        <taxon>Hexapoda</taxon>
        <taxon>Insecta</taxon>
        <taxon>Pterygota</taxon>
        <taxon>Neoptera</taxon>
        <taxon>Endopterygota</taxon>
        <taxon>Siphonaptera</taxon>
        <taxon>Pulicidae</taxon>
        <taxon>Xenopsyllinae</taxon>
        <taxon>Xenopsylla</taxon>
    </lineage>
</organism>
<dbReference type="EMBL" id="GIIL01004515">
    <property type="protein sequence ID" value="NOV48241.1"/>
    <property type="molecule type" value="Transcribed_RNA"/>
</dbReference>
<keyword evidence="6" id="KW-0378">Hydrolase</keyword>
<comment type="similarity">
    <text evidence="2">Belongs to the TRAFAC class translation factor GTPase superfamily. Classic translation factor GTPase family. EF-Tu/EF-1A subfamily.</text>
</comment>
<dbReference type="PROSITE" id="PS51722">
    <property type="entry name" value="G_TR_2"/>
    <property type="match status" value="1"/>
</dbReference>
<accession>A0A6M2DSV6</accession>
<evidence type="ECO:0000313" key="13">
    <source>
        <dbReference type="EMBL" id="NOV48241.1"/>
    </source>
</evidence>
<evidence type="ECO:0000256" key="8">
    <source>
        <dbReference type="ARBA" id="ARBA00022917"/>
    </source>
</evidence>
<keyword evidence="4" id="KW-0597">Phosphoprotein</keyword>
<dbReference type="FunFam" id="3.40.50.300:FF:000204">
    <property type="entry name" value="Translation elongation factor Tu"/>
    <property type="match status" value="1"/>
</dbReference>
<dbReference type="Pfam" id="PF22594">
    <property type="entry name" value="GTP-eEF1A_C"/>
    <property type="match status" value="1"/>
</dbReference>
<keyword evidence="7" id="KW-0810">Translation regulation</keyword>
<dbReference type="InterPro" id="IPR050100">
    <property type="entry name" value="TRAFAC_GTPase_members"/>
</dbReference>
<evidence type="ECO:0000256" key="7">
    <source>
        <dbReference type="ARBA" id="ARBA00022845"/>
    </source>
</evidence>
<dbReference type="GO" id="GO:0003924">
    <property type="term" value="F:GTPase activity"/>
    <property type="evidence" value="ECO:0007669"/>
    <property type="project" value="InterPro"/>
</dbReference>
<protein>
    <submittedName>
        <fullName evidence="13">Putative translation elongation factor ef-1 alpha/tu</fullName>
    </submittedName>
</protein>
<dbReference type="Pfam" id="PF08938">
    <property type="entry name" value="HBS1_N"/>
    <property type="match status" value="1"/>
</dbReference>
<dbReference type="PANTHER" id="PTHR23115">
    <property type="entry name" value="TRANSLATION FACTOR"/>
    <property type="match status" value="1"/>
</dbReference>
<dbReference type="InterPro" id="IPR015033">
    <property type="entry name" value="HBS1-like_N"/>
</dbReference>
<dbReference type="SUPFAM" id="SSF109732">
    <property type="entry name" value="HBS1-like domain"/>
    <property type="match status" value="1"/>
</dbReference>
<keyword evidence="5" id="KW-0547">Nucleotide-binding</keyword>
<dbReference type="InterPro" id="IPR037189">
    <property type="entry name" value="HBS1-like_N_sf"/>
</dbReference>
<comment type="subcellular location">
    <subcellularLocation>
        <location evidence="1">Cytoplasm</location>
    </subcellularLocation>
</comment>
<reference evidence="13" key="1">
    <citation type="submission" date="2020-03" db="EMBL/GenBank/DDBJ databases">
        <title>Transcriptomic Profiling of the Digestive Tract of the Rat Flea, Xenopsylla cheopis, Following Blood Feeding and Infection with Yersinia pestis.</title>
        <authorList>
            <person name="Bland D.M."/>
            <person name="Martens C.A."/>
            <person name="Virtaneva K."/>
            <person name="Kanakabandi K."/>
            <person name="Long D."/>
            <person name="Rosenke R."/>
            <person name="Saturday G.A."/>
            <person name="Hoyt F.H."/>
            <person name="Bruno D.P."/>
            <person name="Ribeiro J.M.C."/>
            <person name="Hinnebusch J."/>
        </authorList>
    </citation>
    <scope>NUCLEOTIDE SEQUENCE</scope>
</reference>
<dbReference type="CDD" id="cd04093">
    <property type="entry name" value="HBS1_C_III"/>
    <property type="match status" value="1"/>
</dbReference>
<feature type="compositionally biased region" description="Basic and acidic residues" evidence="11">
    <location>
        <begin position="246"/>
        <end position="275"/>
    </location>
</feature>
<dbReference type="InterPro" id="IPR009001">
    <property type="entry name" value="Transl_elong_EF1A/Init_IF2_C"/>
</dbReference>
<name>A0A6M2DSV6_XENCH</name>
<sequence length="708" mass="78036">MSRHRNVRSMNYKDEYDGYDDVYGHSVEDDSCISPSDAAQWIYDRNNRGVTQHGIGSYLDANKDIPEEDEEDVPDDYTRRDSLDLPQLSSLEKAKLASCLEEVKNVIGETIPERTIVEIIINNDFDLTKSLDAALNKDHKQDKGIDDKKQKDVNVTFSKQILTDASKGAAGDVKKVVTQAKGNVVKGFLAPTITQEQVKNALSITPRSISPAANDDKKNGCDSTGIVTGAETDSSPTVTEQTQQPEDTKEVNKSQVPQKEKTRSNVKEQYERDRGADKEQIHVVVIGHVDAGKSTLMGHLLYALGEVPQRTMFKYEQECKKLGKQSFRYAWVMDETAEERSRGVTTDVAVVRLKTVQNTKKAITLLDAPGHRDFIPRMIAGAARADAAVMVLDATTGEFEAGFEQGGQTREHGLLVRSLGVNQMAVIVNKLDMVEWSKERFDEISNKMKIFLKQAGYRDSDVSFIPCSGLTGENLTKPPLYEKLAAWYKGPNLIEVIDSFKSPQRSFDKPFRMSCHDVYRGTGSSALWLAGRIESGSVSVGDKVLLCPNKEVATVKTIALDDCEQVNNSYTGDQVSVVLTGIDMQNVSVGCVLSDTNEIVPIAQKFQCKIVVFNLKVPITKGYSVVMHQHALAEPVTITSLVALLDRSSGSIMKRKPRCIGNNASALVEITSARPLCLEKYADIRELGRVVLRVGGVTVAAGLVTEIY</sequence>
<dbReference type="InterPro" id="IPR009000">
    <property type="entry name" value="Transl_B-barrel_sf"/>
</dbReference>
<dbReference type="GO" id="GO:0005737">
    <property type="term" value="C:cytoplasm"/>
    <property type="evidence" value="ECO:0007669"/>
    <property type="project" value="UniProtKB-SubCell"/>
</dbReference>
<keyword evidence="3" id="KW-0963">Cytoplasm</keyword>
<evidence type="ECO:0000256" key="6">
    <source>
        <dbReference type="ARBA" id="ARBA00022801"/>
    </source>
</evidence>
<dbReference type="Gene3D" id="1.10.8.10">
    <property type="entry name" value="DNA helicase RuvA subunit, C-terminal domain"/>
    <property type="match status" value="1"/>
</dbReference>
<dbReference type="Pfam" id="PF03144">
    <property type="entry name" value="GTP_EFTU_D2"/>
    <property type="match status" value="1"/>
</dbReference>
<dbReference type="GO" id="GO:0003746">
    <property type="term" value="F:translation elongation factor activity"/>
    <property type="evidence" value="ECO:0007669"/>
    <property type="project" value="UniProtKB-KW"/>
</dbReference>
<evidence type="ECO:0000259" key="12">
    <source>
        <dbReference type="PROSITE" id="PS51722"/>
    </source>
</evidence>
<evidence type="ECO:0000256" key="1">
    <source>
        <dbReference type="ARBA" id="ARBA00004496"/>
    </source>
</evidence>
<evidence type="ECO:0000256" key="11">
    <source>
        <dbReference type="SAM" id="MobiDB-lite"/>
    </source>
</evidence>
<dbReference type="AlphaFoldDB" id="A0A6M2DSV6"/>
<dbReference type="PRINTS" id="PR00315">
    <property type="entry name" value="ELONGATNFCT"/>
</dbReference>